<dbReference type="InterPro" id="IPR014756">
    <property type="entry name" value="Ig_E-set"/>
</dbReference>
<reference evidence="2 3" key="2">
    <citation type="submission" date="2019-09" db="EMBL/GenBank/DDBJ databases">
        <authorList>
            <person name="Jin C."/>
        </authorList>
    </citation>
    <scope>NUCLEOTIDE SEQUENCE [LARGE SCALE GENOMIC DNA]</scope>
    <source>
        <strain evidence="2 3">BN140041</strain>
    </source>
</reference>
<dbReference type="AlphaFoldDB" id="A0A5B1L358"/>
<reference evidence="2 3" key="1">
    <citation type="submission" date="2019-09" db="EMBL/GenBank/DDBJ databases">
        <title>Nocardioides panacisoli sp. nov., isolated from the soil of a ginseng field.</title>
        <authorList>
            <person name="Cho C."/>
        </authorList>
    </citation>
    <scope>NUCLEOTIDE SEQUENCE [LARGE SCALE GENOMIC DNA]</scope>
    <source>
        <strain evidence="2 3">BN140041</strain>
    </source>
</reference>
<dbReference type="PANTHER" id="PTHR11511:SF5">
    <property type="entry name" value="FAT-BODY PROTEIN 1-RELATED"/>
    <property type="match status" value="1"/>
</dbReference>
<evidence type="ECO:0000313" key="3">
    <source>
        <dbReference type="Proteomes" id="UP000324351"/>
    </source>
</evidence>
<dbReference type="InterPro" id="IPR037020">
    <property type="entry name" value="Hemocyanin_C_sf"/>
</dbReference>
<dbReference type="Gene3D" id="2.60.40.1520">
    <property type="entry name" value="Hemocyanin, C-terminal domain"/>
    <property type="match status" value="1"/>
</dbReference>
<dbReference type="InterPro" id="IPR005203">
    <property type="entry name" value="Hemocyanin_C"/>
</dbReference>
<dbReference type="InterPro" id="IPR013788">
    <property type="entry name" value="Hemocyanin/hexamerin"/>
</dbReference>
<evidence type="ECO:0000313" key="2">
    <source>
        <dbReference type="EMBL" id="KAA1414974.1"/>
    </source>
</evidence>
<accession>A0A5B1L358</accession>
<dbReference type="PANTHER" id="PTHR11511">
    <property type="entry name" value="LARVAL STORAGE PROTEIN/PHENOLOXIDASE"/>
    <property type="match status" value="1"/>
</dbReference>
<feature type="non-terminal residue" evidence="2">
    <location>
        <position position="84"/>
    </location>
</feature>
<comment type="caution">
    <text evidence="2">The sequence shown here is derived from an EMBL/GenBank/DDBJ whole genome shotgun (WGS) entry which is preliminary data.</text>
</comment>
<protein>
    <recommendedName>
        <fullName evidence="1">Hemocyanin C-terminal domain-containing protein</fullName>
    </recommendedName>
</protein>
<proteinExistence type="predicted"/>
<dbReference type="Pfam" id="PF03723">
    <property type="entry name" value="Hemocyanin_C"/>
    <property type="match status" value="1"/>
</dbReference>
<organism evidence="2 3">
    <name type="scientific">Nocardioides antri</name>
    <dbReference type="NCBI Taxonomy" id="2607659"/>
    <lineage>
        <taxon>Bacteria</taxon>
        <taxon>Bacillati</taxon>
        <taxon>Actinomycetota</taxon>
        <taxon>Actinomycetes</taxon>
        <taxon>Propionibacteriales</taxon>
        <taxon>Nocardioidaceae</taxon>
        <taxon>Nocardioides</taxon>
    </lineage>
</organism>
<feature type="non-terminal residue" evidence="2">
    <location>
        <position position="1"/>
    </location>
</feature>
<dbReference type="SUPFAM" id="SSF81296">
    <property type="entry name" value="E set domains"/>
    <property type="match status" value="1"/>
</dbReference>
<dbReference type="Proteomes" id="UP000324351">
    <property type="component" value="Unassembled WGS sequence"/>
</dbReference>
<sequence>EFKQYQVPYTQEALHFVGLKISDVKVDKMVTFFDHFDFDAFNTVYFSKEELKSSPHGYKVRQPRLNLKPFTVTIDIKSDVATNA</sequence>
<feature type="domain" description="Hemocyanin C-terminal" evidence="1">
    <location>
        <begin position="8"/>
        <end position="83"/>
    </location>
</feature>
<evidence type="ECO:0000259" key="1">
    <source>
        <dbReference type="Pfam" id="PF03723"/>
    </source>
</evidence>
<name>A0A5B1L358_9ACTN</name>
<keyword evidence="3" id="KW-1185">Reference proteome</keyword>
<dbReference type="EMBL" id="VUJW01000188">
    <property type="protein sequence ID" value="KAA1414974.1"/>
    <property type="molecule type" value="Genomic_DNA"/>
</dbReference>
<gene>
    <name evidence="2" type="ORF">F0U47_20795</name>
</gene>